<dbReference type="AlphaFoldDB" id="A0A8S9HZ38"/>
<evidence type="ECO:0000313" key="1">
    <source>
        <dbReference type="EMBL" id="KAF2562890.1"/>
    </source>
</evidence>
<name>A0A8S9HZ38_BRACR</name>
<comment type="caution">
    <text evidence="1">The sequence shown here is derived from an EMBL/GenBank/DDBJ whole genome shotgun (WGS) entry which is preliminary data.</text>
</comment>
<sequence>MVEHKINGPHHHGEVVLEQNIVLGPEQNVMEMLVPEFDNNYNYLQPVNGQAMLPVELEMLYGPNPNQELQFGSGYNFYNPFAVFVNNQEQDLIHIEVNSPHNNEFEPHGLHGNEEKDLSPQFQSDSNILSPFINDLAFDSSRFYKRQSFTFLPKQKQTDFYKFSVLQKNIWL</sequence>
<dbReference type="EMBL" id="QGKY02001250">
    <property type="protein sequence ID" value="KAF2562890.1"/>
    <property type="molecule type" value="Genomic_DNA"/>
</dbReference>
<reference evidence="1" key="1">
    <citation type="submission" date="2019-12" db="EMBL/GenBank/DDBJ databases">
        <title>Genome sequencing and annotation of Brassica cretica.</title>
        <authorList>
            <person name="Studholme D.J."/>
            <person name="Sarris P.F."/>
        </authorList>
    </citation>
    <scope>NUCLEOTIDE SEQUENCE</scope>
    <source>
        <strain evidence="1">PFS-102/07</strain>
        <tissue evidence="1">Leaf</tissue>
    </source>
</reference>
<gene>
    <name evidence="1" type="ORF">F2Q70_00016036</name>
</gene>
<protein>
    <submittedName>
        <fullName evidence="1">Uncharacterized protein</fullName>
    </submittedName>
</protein>
<accession>A0A8S9HZ38</accession>
<organism evidence="1">
    <name type="scientific">Brassica cretica</name>
    <name type="common">Mustard</name>
    <dbReference type="NCBI Taxonomy" id="69181"/>
    <lineage>
        <taxon>Eukaryota</taxon>
        <taxon>Viridiplantae</taxon>
        <taxon>Streptophyta</taxon>
        <taxon>Embryophyta</taxon>
        <taxon>Tracheophyta</taxon>
        <taxon>Spermatophyta</taxon>
        <taxon>Magnoliopsida</taxon>
        <taxon>eudicotyledons</taxon>
        <taxon>Gunneridae</taxon>
        <taxon>Pentapetalae</taxon>
        <taxon>rosids</taxon>
        <taxon>malvids</taxon>
        <taxon>Brassicales</taxon>
        <taxon>Brassicaceae</taxon>
        <taxon>Brassiceae</taxon>
        <taxon>Brassica</taxon>
    </lineage>
</organism>
<proteinExistence type="predicted"/>